<accession>A0A839QKP0</accession>
<dbReference type="AlphaFoldDB" id="A0A839QKP0"/>
<reference evidence="2 3" key="1">
    <citation type="submission" date="2020-08" db="EMBL/GenBank/DDBJ databases">
        <title>Sequencing the genomes of 1000 actinobacteria strains.</title>
        <authorList>
            <person name="Klenk H.-P."/>
        </authorList>
    </citation>
    <scope>NUCLEOTIDE SEQUENCE [LARGE SCALE GENOMIC DNA]</scope>
    <source>
        <strain evidence="2 3">DSM 22826</strain>
    </source>
</reference>
<comment type="caution">
    <text evidence="2">The sequence shown here is derived from an EMBL/GenBank/DDBJ whole genome shotgun (WGS) entry which is preliminary data.</text>
</comment>
<evidence type="ECO:0000313" key="2">
    <source>
        <dbReference type="EMBL" id="MBB2996968.1"/>
    </source>
</evidence>
<feature type="compositionally biased region" description="Low complexity" evidence="1">
    <location>
        <begin position="55"/>
        <end position="64"/>
    </location>
</feature>
<dbReference type="EMBL" id="JACHVS010000002">
    <property type="protein sequence ID" value="MBB2996968.1"/>
    <property type="molecule type" value="Genomic_DNA"/>
</dbReference>
<proteinExistence type="predicted"/>
<protein>
    <recommendedName>
        <fullName evidence="4">Berberine/berberine-like domain-containing protein</fullName>
    </recommendedName>
</protein>
<evidence type="ECO:0008006" key="4">
    <source>
        <dbReference type="Google" id="ProtNLM"/>
    </source>
</evidence>
<keyword evidence="3" id="KW-1185">Reference proteome</keyword>
<sequence>MRSPPLRSQMIIHLRFVHIGSVQGAPNAVGGRDAAFSFYIVGPCMPPIQANVEASGSGSWPPWSRGTPVPPPANSTGGHSVETHNGRFWPKPIRDRLLALRRDRDPAGRFSFGVGPT</sequence>
<evidence type="ECO:0000256" key="1">
    <source>
        <dbReference type="SAM" id="MobiDB-lite"/>
    </source>
</evidence>
<dbReference type="Proteomes" id="UP000523000">
    <property type="component" value="Unassembled WGS sequence"/>
</dbReference>
<name>A0A839QKP0_9MICC</name>
<evidence type="ECO:0000313" key="3">
    <source>
        <dbReference type="Proteomes" id="UP000523000"/>
    </source>
</evidence>
<gene>
    <name evidence="2" type="ORF">E9229_003215</name>
</gene>
<feature type="region of interest" description="Disordered" evidence="1">
    <location>
        <begin position="52"/>
        <end position="87"/>
    </location>
</feature>
<dbReference type="RefSeq" id="WP_183512537.1">
    <property type="nucleotide sequence ID" value="NZ_BAABGK010000109.1"/>
</dbReference>
<organism evidence="2 3">
    <name type="scientific">Paeniglutamicibacter cryotolerans</name>
    <dbReference type="NCBI Taxonomy" id="670079"/>
    <lineage>
        <taxon>Bacteria</taxon>
        <taxon>Bacillati</taxon>
        <taxon>Actinomycetota</taxon>
        <taxon>Actinomycetes</taxon>
        <taxon>Micrococcales</taxon>
        <taxon>Micrococcaceae</taxon>
        <taxon>Paeniglutamicibacter</taxon>
    </lineage>
</organism>